<proteinExistence type="predicted"/>
<dbReference type="AlphaFoldDB" id="A0ABD2B8J9"/>
<keyword evidence="3" id="KW-1185">Reference proteome</keyword>
<dbReference type="InterPro" id="IPR007024">
    <property type="entry name" value="BLUF_domain"/>
</dbReference>
<dbReference type="Pfam" id="PF24787">
    <property type="entry name" value="TEX47"/>
    <property type="match status" value="1"/>
</dbReference>
<dbReference type="PANTHER" id="PTHR34035:SF1">
    <property type="entry name" value="TESTIS-EXPRESSED PROTEIN 47"/>
    <property type="match status" value="1"/>
</dbReference>
<dbReference type="InterPro" id="IPR055308">
    <property type="entry name" value="TEX47-like"/>
</dbReference>
<accession>A0ABD2B8J9</accession>
<dbReference type="Proteomes" id="UP001607302">
    <property type="component" value="Unassembled WGS sequence"/>
</dbReference>
<name>A0ABD2B8J9_VESSQ</name>
<evidence type="ECO:0000313" key="2">
    <source>
        <dbReference type="EMBL" id="KAL2729040.1"/>
    </source>
</evidence>
<dbReference type="SMART" id="SM01034">
    <property type="entry name" value="BLUF"/>
    <property type="match status" value="1"/>
</dbReference>
<dbReference type="EMBL" id="JAUDFV010000132">
    <property type="protein sequence ID" value="KAL2729040.1"/>
    <property type="molecule type" value="Genomic_DNA"/>
</dbReference>
<evidence type="ECO:0000313" key="3">
    <source>
        <dbReference type="Proteomes" id="UP001607302"/>
    </source>
</evidence>
<dbReference type="PANTHER" id="PTHR34035">
    <property type="entry name" value="TESTIS-EXPRESSED PROTEIN 47"/>
    <property type="match status" value="1"/>
</dbReference>
<feature type="domain" description="BLUF" evidence="1">
    <location>
        <begin position="26"/>
        <end position="124"/>
    </location>
</feature>
<gene>
    <name evidence="2" type="ORF">V1478_006672</name>
</gene>
<reference evidence="2 3" key="1">
    <citation type="journal article" date="2024" name="Ann. Entomol. Soc. Am.">
        <title>Genomic analyses of the southern and eastern yellowjacket wasps (Hymenoptera: Vespidae) reveal evolutionary signatures of social life.</title>
        <authorList>
            <person name="Catto M.A."/>
            <person name="Caine P.B."/>
            <person name="Orr S.E."/>
            <person name="Hunt B.G."/>
            <person name="Goodisman M.A.D."/>
        </authorList>
    </citation>
    <scope>NUCLEOTIDE SEQUENCE [LARGE SCALE GENOMIC DNA]</scope>
    <source>
        <strain evidence="2">233</strain>
        <tissue evidence="2">Head and thorax</tissue>
    </source>
</reference>
<protein>
    <recommendedName>
        <fullName evidence="1">BLUF domain-containing protein</fullName>
    </recommendedName>
</protein>
<dbReference type="PROSITE" id="PS50925">
    <property type="entry name" value="BLUF"/>
    <property type="match status" value="1"/>
</dbReference>
<comment type="caution">
    <text evidence="2">The sequence shown here is derived from an EMBL/GenBank/DDBJ whole genome shotgun (WGS) entry which is preliminary data.</text>
</comment>
<evidence type="ECO:0000259" key="1">
    <source>
        <dbReference type="PROSITE" id="PS50925"/>
    </source>
</evidence>
<sequence>MAEAPRKSLLDVVETNLKIINYSTYITRFSYLGEYFHSSEELQEVMKRIVKALHGNPDENLVTGLLLIYPKYYIHLLEAPEDVIYMHFKDICECKNKDKKFGKAILLPTYHHAYQRFFIDWFHVYTLAPSLLDKIEKQTLEDIKRQISNCCLKLYHLCDYLSRAMHDDANDVVEILFNLNEKVPQYLPESTVLEFLLNAKSSVLKTVEDYLHIYSDVPFIEFYDGNRIYISLHLLF</sequence>
<organism evidence="2 3">
    <name type="scientific">Vespula squamosa</name>
    <name type="common">Southern yellow jacket</name>
    <name type="synonym">Wasp</name>
    <dbReference type="NCBI Taxonomy" id="30214"/>
    <lineage>
        <taxon>Eukaryota</taxon>
        <taxon>Metazoa</taxon>
        <taxon>Ecdysozoa</taxon>
        <taxon>Arthropoda</taxon>
        <taxon>Hexapoda</taxon>
        <taxon>Insecta</taxon>
        <taxon>Pterygota</taxon>
        <taxon>Neoptera</taxon>
        <taxon>Endopterygota</taxon>
        <taxon>Hymenoptera</taxon>
        <taxon>Apocrita</taxon>
        <taxon>Aculeata</taxon>
        <taxon>Vespoidea</taxon>
        <taxon>Vespidae</taxon>
        <taxon>Vespinae</taxon>
        <taxon>Vespula</taxon>
    </lineage>
</organism>